<keyword evidence="4 6" id="KW-0067">ATP-binding</keyword>
<feature type="compositionally biased region" description="Basic and acidic residues" evidence="7">
    <location>
        <begin position="552"/>
        <end position="570"/>
    </location>
</feature>
<dbReference type="PROSITE" id="PS50067">
    <property type="entry name" value="KINESIN_MOTOR_2"/>
    <property type="match status" value="1"/>
</dbReference>
<keyword evidence="3 6" id="KW-0547">Nucleotide-binding</keyword>
<feature type="compositionally biased region" description="Polar residues" evidence="7">
    <location>
        <begin position="423"/>
        <end position="445"/>
    </location>
</feature>
<dbReference type="InterPro" id="IPR036961">
    <property type="entry name" value="Kinesin_motor_dom_sf"/>
</dbReference>
<keyword evidence="5" id="KW-0175">Coiled coil</keyword>
<dbReference type="GO" id="GO:0005875">
    <property type="term" value="C:microtubule associated complex"/>
    <property type="evidence" value="ECO:0007669"/>
    <property type="project" value="TreeGrafter"/>
</dbReference>
<evidence type="ECO:0000256" key="7">
    <source>
        <dbReference type="SAM" id="MobiDB-lite"/>
    </source>
</evidence>
<evidence type="ECO:0000259" key="8">
    <source>
        <dbReference type="PROSITE" id="PS50067"/>
    </source>
</evidence>
<organism evidence="9 10">
    <name type="scientific">Verruconis gallopava</name>
    <dbReference type="NCBI Taxonomy" id="253628"/>
    <lineage>
        <taxon>Eukaryota</taxon>
        <taxon>Fungi</taxon>
        <taxon>Dikarya</taxon>
        <taxon>Ascomycota</taxon>
        <taxon>Pezizomycotina</taxon>
        <taxon>Dothideomycetes</taxon>
        <taxon>Pleosporomycetidae</taxon>
        <taxon>Venturiales</taxon>
        <taxon>Sympoventuriaceae</taxon>
        <taxon>Verruconis</taxon>
    </lineage>
</organism>
<sequence length="693" mass="77065">MSVRVVARIRPLLKGELEKDVIVTASHGQTASASSRPQVVRIPNPKNDAEQYSFQFNSVYEQGTTQQELFDGEVAPTVKHLFNGFDVTIFAYGVTGTGKTHTMRGGKSLADRGVIPRLLSAIYRRARKVEKDSAGETTVKVAMSYYEIYNDRVFDLFEAPEKRTPSGLPIRDNNGKTVVVGLSERPCTTLKEFEQLYDQANINRSTSATKLNAHSSRSHAILCVKLIQSTGENVLVSTASAIDLAGSEDNRRTDNNRDRLVESSAINKSLFVLAQCVEAISKRQARIPYRESKMTRILALGQNNGMTIMILNLAPVRSYHLDTLSSLNFANRTKKIEVNEIENEPMVKGSAIAKVVPSATGPTLQRQPLRPLASMTNIQRQLHTDNPKKPVKSFLVYSDKSKSDARPPNASAPRPTAQKRSQDASFTGSNRPMKSFRSNDQSRNGLSKEEIEALIDRKVDEKIAEQALSAKVKSVESLPADLQNRLDALEQRVAEKEDSEGLQFLLMAKQHHARGEDASALRMYKLAQPYFPHNEKLARKIETLGEKIRQKHELKSREIRDQVSKHARDGEDSDYHDDYDPRDEGEESFVYKPKKRTAHRTKVAVFKDESFNAGPPSPRTQQLLDIINTRDIAQIRALKGVGNKKAEAIVSSLCEMAQGENEALITDLVQLGALKGVGAKTVENMRVGLAFTA</sequence>
<gene>
    <name evidence="9" type="ORF">PV09_03417</name>
</gene>
<dbReference type="GeneID" id="27311390"/>
<feature type="compositionally biased region" description="Acidic residues" evidence="7">
    <location>
        <begin position="571"/>
        <end position="587"/>
    </location>
</feature>
<evidence type="ECO:0000256" key="6">
    <source>
        <dbReference type="PROSITE-ProRule" id="PRU00283"/>
    </source>
</evidence>
<dbReference type="HOGENOM" id="CLU_001485_27_3_1"/>
<dbReference type="SUPFAM" id="SSF47781">
    <property type="entry name" value="RuvA domain 2-like"/>
    <property type="match status" value="1"/>
</dbReference>
<keyword evidence="2" id="KW-0963">Cytoplasm</keyword>
<dbReference type="GO" id="GO:0008017">
    <property type="term" value="F:microtubule binding"/>
    <property type="evidence" value="ECO:0007669"/>
    <property type="project" value="InterPro"/>
</dbReference>
<comment type="similarity">
    <text evidence="6">Belongs to the TRAFAC class myosin-kinesin ATPase superfamily. Kinesin family.</text>
</comment>
<comment type="subcellular location">
    <subcellularLocation>
        <location evidence="1">Cytoplasm</location>
    </subcellularLocation>
</comment>
<name>A0A0D1YXZ8_9PEZI</name>
<dbReference type="CDD" id="cd00106">
    <property type="entry name" value="KISc"/>
    <property type="match status" value="1"/>
</dbReference>
<dbReference type="GO" id="GO:0005524">
    <property type="term" value="F:ATP binding"/>
    <property type="evidence" value="ECO:0007669"/>
    <property type="project" value="UniProtKB-UniRule"/>
</dbReference>
<dbReference type="PANTHER" id="PTHR47969:SF15">
    <property type="entry name" value="CHROMOSOME-ASSOCIATED KINESIN KIF4A-RELATED"/>
    <property type="match status" value="1"/>
</dbReference>
<dbReference type="VEuPathDB" id="FungiDB:PV09_03417"/>
<dbReference type="InParanoid" id="A0A0D1YXZ8"/>
<proteinExistence type="inferred from homology"/>
<evidence type="ECO:0000256" key="4">
    <source>
        <dbReference type="ARBA" id="ARBA00022840"/>
    </source>
</evidence>
<dbReference type="Gene3D" id="3.40.850.10">
    <property type="entry name" value="Kinesin motor domain"/>
    <property type="match status" value="1"/>
</dbReference>
<protein>
    <recommendedName>
        <fullName evidence="8">Kinesin motor domain-containing protein</fullName>
    </recommendedName>
</protein>
<dbReference type="InterPro" id="IPR027640">
    <property type="entry name" value="Kinesin-like_fam"/>
</dbReference>
<dbReference type="GO" id="GO:0007052">
    <property type="term" value="P:mitotic spindle organization"/>
    <property type="evidence" value="ECO:0007669"/>
    <property type="project" value="TreeGrafter"/>
</dbReference>
<dbReference type="EMBL" id="KN847537">
    <property type="protein sequence ID" value="KIW05537.1"/>
    <property type="molecule type" value="Genomic_DNA"/>
</dbReference>
<accession>A0A0D1YXZ8</accession>
<dbReference type="InterPro" id="IPR027417">
    <property type="entry name" value="P-loop_NTPase"/>
</dbReference>
<keyword evidence="6" id="KW-0505">Motor protein</keyword>
<evidence type="ECO:0000313" key="10">
    <source>
        <dbReference type="Proteomes" id="UP000053259"/>
    </source>
</evidence>
<reference evidence="9 10" key="1">
    <citation type="submission" date="2015-01" db="EMBL/GenBank/DDBJ databases">
        <title>The Genome Sequence of Ochroconis gallopava CBS43764.</title>
        <authorList>
            <consortium name="The Broad Institute Genomics Platform"/>
            <person name="Cuomo C."/>
            <person name="de Hoog S."/>
            <person name="Gorbushina A."/>
            <person name="Stielow B."/>
            <person name="Teixiera M."/>
            <person name="Abouelleil A."/>
            <person name="Chapman S.B."/>
            <person name="Priest M."/>
            <person name="Young S.K."/>
            <person name="Wortman J."/>
            <person name="Nusbaum C."/>
            <person name="Birren B."/>
        </authorList>
    </citation>
    <scope>NUCLEOTIDE SEQUENCE [LARGE SCALE GENOMIC DNA]</scope>
    <source>
        <strain evidence="9 10">CBS 43764</strain>
    </source>
</reference>
<dbReference type="STRING" id="253628.A0A0D1YXZ8"/>
<dbReference type="RefSeq" id="XP_016215406.1">
    <property type="nucleotide sequence ID" value="XM_016356613.1"/>
</dbReference>
<feature type="region of interest" description="Disordered" evidence="7">
    <location>
        <begin position="398"/>
        <end position="446"/>
    </location>
</feature>
<dbReference type="PANTHER" id="PTHR47969">
    <property type="entry name" value="CHROMOSOME-ASSOCIATED KINESIN KIF4A-RELATED"/>
    <property type="match status" value="1"/>
</dbReference>
<dbReference type="GO" id="GO:0005737">
    <property type="term" value="C:cytoplasm"/>
    <property type="evidence" value="ECO:0007669"/>
    <property type="project" value="UniProtKB-SubCell"/>
</dbReference>
<dbReference type="OrthoDB" id="3176171at2759"/>
<keyword evidence="10" id="KW-1185">Reference proteome</keyword>
<evidence type="ECO:0000256" key="5">
    <source>
        <dbReference type="ARBA" id="ARBA00023054"/>
    </source>
</evidence>
<dbReference type="SUPFAM" id="SSF52540">
    <property type="entry name" value="P-loop containing nucleoside triphosphate hydrolases"/>
    <property type="match status" value="1"/>
</dbReference>
<dbReference type="FunFam" id="3.40.850.10:FF:000072">
    <property type="entry name" value="Kinesin family protein"/>
    <property type="match status" value="1"/>
</dbReference>
<evidence type="ECO:0000313" key="9">
    <source>
        <dbReference type="EMBL" id="KIW05537.1"/>
    </source>
</evidence>
<dbReference type="Gene3D" id="1.10.150.320">
    <property type="entry name" value="Photosystem II 12 kDa extrinsic protein"/>
    <property type="match status" value="1"/>
</dbReference>
<feature type="region of interest" description="Disordered" evidence="7">
    <location>
        <begin position="552"/>
        <end position="593"/>
    </location>
</feature>
<evidence type="ECO:0000256" key="1">
    <source>
        <dbReference type="ARBA" id="ARBA00004496"/>
    </source>
</evidence>
<dbReference type="PRINTS" id="PR00380">
    <property type="entry name" value="KINESINHEAVY"/>
</dbReference>
<dbReference type="GO" id="GO:0007018">
    <property type="term" value="P:microtubule-based movement"/>
    <property type="evidence" value="ECO:0007669"/>
    <property type="project" value="InterPro"/>
</dbReference>
<dbReference type="Pfam" id="PF00225">
    <property type="entry name" value="Kinesin"/>
    <property type="match status" value="1"/>
</dbReference>
<feature type="domain" description="Kinesin motor" evidence="8">
    <location>
        <begin position="2"/>
        <end position="336"/>
    </location>
</feature>
<evidence type="ECO:0000256" key="2">
    <source>
        <dbReference type="ARBA" id="ARBA00022490"/>
    </source>
</evidence>
<feature type="binding site" evidence="6">
    <location>
        <begin position="93"/>
        <end position="100"/>
    </location>
    <ligand>
        <name>ATP</name>
        <dbReference type="ChEBI" id="CHEBI:30616"/>
    </ligand>
</feature>
<evidence type="ECO:0000256" key="3">
    <source>
        <dbReference type="ARBA" id="ARBA00022741"/>
    </source>
</evidence>
<dbReference type="InterPro" id="IPR001752">
    <property type="entry name" value="Kinesin_motor_dom"/>
</dbReference>
<dbReference type="Proteomes" id="UP000053259">
    <property type="component" value="Unassembled WGS sequence"/>
</dbReference>
<dbReference type="GO" id="GO:0003777">
    <property type="term" value="F:microtubule motor activity"/>
    <property type="evidence" value="ECO:0007669"/>
    <property type="project" value="InterPro"/>
</dbReference>
<dbReference type="GO" id="GO:0051231">
    <property type="term" value="P:spindle elongation"/>
    <property type="evidence" value="ECO:0007669"/>
    <property type="project" value="TreeGrafter"/>
</dbReference>
<dbReference type="AlphaFoldDB" id="A0A0D1YXZ8"/>
<dbReference type="InterPro" id="IPR010994">
    <property type="entry name" value="RuvA_2-like"/>
</dbReference>
<dbReference type="SMART" id="SM00129">
    <property type="entry name" value="KISc"/>
    <property type="match status" value="1"/>
</dbReference>